<gene>
    <name evidence="1" type="ORF">E1292_35275</name>
</gene>
<protein>
    <recommendedName>
        <fullName evidence="3">P27 family phage terminase small subunit</fullName>
    </recommendedName>
</protein>
<organism evidence="1 2">
    <name type="scientific">Nonomuraea deserti</name>
    <dbReference type="NCBI Taxonomy" id="1848322"/>
    <lineage>
        <taxon>Bacteria</taxon>
        <taxon>Bacillati</taxon>
        <taxon>Actinomycetota</taxon>
        <taxon>Actinomycetes</taxon>
        <taxon>Streptosporangiales</taxon>
        <taxon>Streptosporangiaceae</taxon>
        <taxon>Nonomuraea</taxon>
    </lineage>
</organism>
<evidence type="ECO:0000313" key="2">
    <source>
        <dbReference type="Proteomes" id="UP000295258"/>
    </source>
</evidence>
<proteinExistence type="predicted"/>
<evidence type="ECO:0000313" key="1">
    <source>
        <dbReference type="EMBL" id="TDC98501.1"/>
    </source>
</evidence>
<accession>A0A4R4V1I9</accession>
<evidence type="ECO:0008006" key="3">
    <source>
        <dbReference type="Google" id="ProtNLM"/>
    </source>
</evidence>
<name>A0A4R4V1I9_9ACTN</name>
<sequence>MVKRLAKPAGLGPAGGSLWDDITSEFPLPPHKLRILLDACREADLVDEMEAGRAGRPLEVKGSMGQPVAAPLVSELPKHRALVASLLGKLGLPDEVVEVKTKSSRRSESARAAARARWGSAGVSA</sequence>
<keyword evidence="2" id="KW-1185">Reference proteome</keyword>
<dbReference type="EMBL" id="SMKO01000138">
    <property type="protein sequence ID" value="TDC98501.1"/>
    <property type="molecule type" value="Genomic_DNA"/>
</dbReference>
<reference evidence="1 2" key="1">
    <citation type="submission" date="2019-03" db="EMBL/GenBank/DDBJ databases">
        <title>Draft genome sequences of novel Actinobacteria.</title>
        <authorList>
            <person name="Sahin N."/>
            <person name="Ay H."/>
            <person name="Saygin H."/>
        </authorList>
    </citation>
    <scope>NUCLEOTIDE SEQUENCE [LARGE SCALE GENOMIC DNA]</scope>
    <source>
        <strain evidence="1 2">KC310</strain>
    </source>
</reference>
<dbReference type="AlphaFoldDB" id="A0A4R4V1I9"/>
<comment type="caution">
    <text evidence="1">The sequence shown here is derived from an EMBL/GenBank/DDBJ whole genome shotgun (WGS) entry which is preliminary data.</text>
</comment>
<dbReference type="Proteomes" id="UP000295258">
    <property type="component" value="Unassembled WGS sequence"/>
</dbReference>